<dbReference type="GO" id="GO:0016209">
    <property type="term" value="F:antioxidant activity"/>
    <property type="evidence" value="ECO:0007669"/>
    <property type="project" value="InterPro"/>
</dbReference>
<dbReference type="PANTHER" id="PTHR42852">
    <property type="entry name" value="THIOL:DISULFIDE INTERCHANGE PROTEIN DSBE"/>
    <property type="match status" value="1"/>
</dbReference>
<feature type="region of interest" description="Disordered" evidence="1">
    <location>
        <begin position="161"/>
        <end position="187"/>
    </location>
</feature>
<dbReference type="PROSITE" id="PS51352">
    <property type="entry name" value="THIOREDOXIN_2"/>
    <property type="match status" value="1"/>
</dbReference>
<dbReference type="InterPro" id="IPR013766">
    <property type="entry name" value="Thioredoxin_domain"/>
</dbReference>
<dbReference type="OrthoDB" id="9811352at2"/>
<evidence type="ECO:0000259" key="2">
    <source>
        <dbReference type="PROSITE" id="PS51352"/>
    </source>
</evidence>
<dbReference type="RefSeq" id="WP_075998964.1">
    <property type="nucleotide sequence ID" value="NZ_PKUS01000022.1"/>
</dbReference>
<gene>
    <name evidence="3" type="ORF">C0039_15105</name>
</gene>
<reference evidence="3 4" key="1">
    <citation type="submission" date="2018-01" db="EMBL/GenBank/DDBJ databases">
        <title>The draft genome sequence of Halioglobus lutimaris HF004.</title>
        <authorList>
            <person name="Du Z.-J."/>
            <person name="Shi M.-J."/>
        </authorList>
    </citation>
    <scope>NUCLEOTIDE SEQUENCE [LARGE SCALE GENOMIC DNA]</scope>
    <source>
        <strain evidence="3 4">HF004</strain>
    </source>
</reference>
<dbReference type="SUPFAM" id="SSF52833">
    <property type="entry name" value="Thioredoxin-like"/>
    <property type="match status" value="1"/>
</dbReference>
<dbReference type="PANTHER" id="PTHR42852:SF13">
    <property type="entry name" value="PROTEIN DIPZ"/>
    <property type="match status" value="1"/>
</dbReference>
<dbReference type="EMBL" id="PKUS01000022">
    <property type="protein sequence ID" value="PLW67961.1"/>
    <property type="molecule type" value="Genomic_DNA"/>
</dbReference>
<dbReference type="Gene3D" id="3.40.30.10">
    <property type="entry name" value="Glutaredoxin"/>
    <property type="match status" value="1"/>
</dbReference>
<dbReference type="InterPro" id="IPR036249">
    <property type="entry name" value="Thioredoxin-like_sf"/>
</dbReference>
<dbReference type="InterPro" id="IPR050553">
    <property type="entry name" value="Thioredoxin_ResA/DsbE_sf"/>
</dbReference>
<dbReference type="Pfam" id="PF00578">
    <property type="entry name" value="AhpC-TSA"/>
    <property type="match status" value="1"/>
</dbReference>
<dbReference type="AlphaFoldDB" id="A0A2N5X0E5"/>
<feature type="compositionally biased region" description="Basic and acidic residues" evidence="1">
    <location>
        <begin position="165"/>
        <end position="187"/>
    </location>
</feature>
<comment type="caution">
    <text evidence="3">The sequence shown here is derived from an EMBL/GenBank/DDBJ whole genome shotgun (WGS) entry which is preliminary data.</text>
</comment>
<dbReference type="InterPro" id="IPR000866">
    <property type="entry name" value="AhpC/TSA"/>
</dbReference>
<keyword evidence="4" id="KW-1185">Reference proteome</keyword>
<protein>
    <submittedName>
        <fullName evidence="3">Alkyl hydroperoxide reductase</fullName>
    </submittedName>
</protein>
<evidence type="ECO:0000256" key="1">
    <source>
        <dbReference type="SAM" id="MobiDB-lite"/>
    </source>
</evidence>
<sequence>MKNPQRHSLAPPLNAAAWLNTARPLTLSELRGKVVVIHAFQMLCPGCVTHGIPQASAIYELYRQEHVQVIGLHTVFEHHEVMTQAALAAFIHEYRIPFPVAIDRPSATGSVPHTMEAYQMQGTPTLIVLDKQGRVRLNQFGRMSDMQVGSFIGRLLEEETQAVDHSGEPDPVHDTGTHKCDEGGCSL</sequence>
<evidence type="ECO:0000313" key="3">
    <source>
        <dbReference type="EMBL" id="PLW67961.1"/>
    </source>
</evidence>
<proteinExistence type="predicted"/>
<feature type="domain" description="Thioredoxin" evidence="2">
    <location>
        <begin position="4"/>
        <end position="157"/>
    </location>
</feature>
<organism evidence="3 4">
    <name type="scientific">Pseudohalioglobus lutimaris</name>
    <dbReference type="NCBI Taxonomy" id="1737061"/>
    <lineage>
        <taxon>Bacteria</taxon>
        <taxon>Pseudomonadati</taxon>
        <taxon>Pseudomonadota</taxon>
        <taxon>Gammaproteobacteria</taxon>
        <taxon>Cellvibrionales</taxon>
        <taxon>Halieaceae</taxon>
        <taxon>Pseudohalioglobus</taxon>
    </lineage>
</organism>
<name>A0A2N5X0E5_9GAMM</name>
<accession>A0A2N5X0E5</accession>
<dbReference type="GO" id="GO:0016491">
    <property type="term" value="F:oxidoreductase activity"/>
    <property type="evidence" value="ECO:0007669"/>
    <property type="project" value="InterPro"/>
</dbReference>
<dbReference type="Proteomes" id="UP000235005">
    <property type="component" value="Unassembled WGS sequence"/>
</dbReference>
<evidence type="ECO:0000313" key="4">
    <source>
        <dbReference type="Proteomes" id="UP000235005"/>
    </source>
</evidence>